<feature type="signal peptide" evidence="1">
    <location>
        <begin position="1"/>
        <end position="30"/>
    </location>
</feature>
<evidence type="ECO:0000313" key="3">
    <source>
        <dbReference type="EMBL" id="MBO8466039.1"/>
    </source>
</evidence>
<dbReference type="InterPro" id="IPR032149">
    <property type="entry name" value="DUF4988"/>
</dbReference>
<accession>A0A9D9NAF1</accession>
<feature type="chain" id="PRO_5039096312" description="DUF4988 domain-containing protein" evidence="1">
    <location>
        <begin position="31"/>
        <end position="672"/>
    </location>
</feature>
<reference evidence="3" key="2">
    <citation type="journal article" date="2021" name="PeerJ">
        <title>Extensive microbial diversity within the chicken gut microbiome revealed by metagenomics and culture.</title>
        <authorList>
            <person name="Gilroy R."/>
            <person name="Ravi A."/>
            <person name="Getino M."/>
            <person name="Pursley I."/>
            <person name="Horton D.L."/>
            <person name="Alikhan N.F."/>
            <person name="Baker D."/>
            <person name="Gharbi K."/>
            <person name="Hall N."/>
            <person name="Watson M."/>
            <person name="Adriaenssens E.M."/>
            <person name="Foster-Nyarko E."/>
            <person name="Jarju S."/>
            <person name="Secka A."/>
            <person name="Antonio M."/>
            <person name="Oren A."/>
            <person name="Chaudhuri R.R."/>
            <person name="La Ragione R."/>
            <person name="Hildebrand F."/>
            <person name="Pallen M.J."/>
        </authorList>
    </citation>
    <scope>NUCLEOTIDE SEQUENCE</scope>
    <source>
        <strain evidence="3">10037</strain>
    </source>
</reference>
<protein>
    <recommendedName>
        <fullName evidence="2">DUF4988 domain-containing protein</fullName>
    </recommendedName>
</protein>
<dbReference type="Proteomes" id="UP000823597">
    <property type="component" value="Unassembled WGS sequence"/>
</dbReference>
<evidence type="ECO:0000256" key="1">
    <source>
        <dbReference type="SAM" id="SignalP"/>
    </source>
</evidence>
<dbReference type="PROSITE" id="PS51257">
    <property type="entry name" value="PROKAR_LIPOPROTEIN"/>
    <property type="match status" value="1"/>
</dbReference>
<dbReference type="AlphaFoldDB" id="A0A9D9NAF1"/>
<feature type="domain" description="DUF4988" evidence="2">
    <location>
        <begin position="38"/>
        <end position="214"/>
    </location>
</feature>
<sequence>MKTVLFSFRSIAAMLSLTALLIITSASLTSCTFDDTELQNSIDDLTSRIEALEDFREQVQGDISSLQDIIAKLEGSVTVNNVVDNGDGSWTINFSDGTSVTIRNGQDGEDGLTPPSITVVKEDGTYYWAYENADGTTDFILDDEGNRIPVTGEAPQVRINDEGYWEISTDGGQTWEGTGVKAEGSDGDSFFKEVYVEDGILYLVLADDTVIEVPMTAELSFDFGTDEEVLYFMAGETKELAYAMSGQESVTVNKPDGWRVSFQGSSLSVTAPAEENVYAETEGAISVILISASGQSLLAEQKVAVGEAPEAIDLSAYGTANCYIVPSAGRYSFDATVIGNGADGILEGGQFHTSMATISPASAELVWQSEYSDGKGLVSMVTLESGKVIFNATGKTGNANIAVKDADGNILWSWHIWCVGYDASMDVSVTNHEGETMTLMGMNLGATSADHDKDAFGLYYQWGRKDPFISVDYDNPTSYTATYDINGNTVAWSNNGTSMGESIEYAVNNPTTFILGDINNSYSNWTTSQNDYLWGDPLGTSNETGHTKTIYDPCPPGYTVPDKDAFTGFTSTGEINFSWNEINVEGEFNEGLYFITDGSTVSFFPAAGYRVDFYDQMSSFTQSGCYWTASPDNRDAGSASSLYFNAYNVNPASWDSRANAFSVRCMKYDKGM</sequence>
<evidence type="ECO:0000313" key="4">
    <source>
        <dbReference type="Proteomes" id="UP000823597"/>
    </source>
</evidence>
<gene>
    <name evidence="3" type="ORF">IAB93_08640</name>
</gene>
<evidence type="ECO:0000259" key="2">
    <source>
        <dbReference type="Pfam" id="PF16378"/>
    </source>
</evidence>
<comment type="caution">
    <text evidence="3">The sequence shown here is derived from an EMBL/GenBank/DDBJ whole genome shotgun (WGS) entry which is preliminary data.</text>
</comment>
<reference evidence="3" key="1">
    <citation type="submission" date="2020-10" db="EMBL/GenBank/DDBJ databases">
        <authorList>
            <person name="Gilroy R."/>
        </authorList>
    </citation>
    <scope>NUCLEOTIDE SEQUENCE</scope>
    <source>
        <strain evidence="3">10037</strain>
    </source>
</reference>
<organism evidence="3 4">
    <name type="scientific">Candidatus Merdivivens pullistercoris</name>
    <dbReference type="NCBI Taxonomy" id="2840873"/>
    <lineage>
        <taxon>Bacteria</taxon>
        <taxon>Pseudomonadati</taxon>
        <taxon>Bacteroidota</taxon>
        <taxon>Bacteroidia</taxon>
        <taxon>Bacteroidales</taxon>
        <taxon>Muribaculaceae</taxon>
        <taxon>Muribaculaceae incertae sedis</taxon>
        <taxon>Candidatus Merdivivens</taxon>
    </lineage>
</organism>
<dbReference type="EMBL" id="JADIME010000091">
    <property type="protein sequence ID" value="MBO8466039.1"/>
    <property type="molecule type" value="Genomic_DNA"/>
</dbReference>
<dbReference type="Pfam" id="PF16378">
    <property type="entry name" value="DUF4988"/>
    <property type="match status" value="1"/>
</dbReference>
<name>A0A9D9NAF1_9BACT</name>
<proteinExistence type="predicted"/>
<keyword evidence="1" id="KW-0732">Signal</keyword>